<feature type="domain" description="4-vinyl reductase 4VR" evidence="1">
    <location>
        <begin position="108"/>
        <end position="170"/>
    </location>
</feature>
<accession>A0A926I9Z6</accession>
<dbReference type="InterPro" id="IPR024096">
    <property type="entry name" value="NO_sig/Golgi_transp_ligand-bd"/>
</dbReference>
<dbReference type="Pfam" id="PF02830">
    <property type="entry name" value="V4R"/>
    <property type="match status" value="1"/>
</dbReference>
<dbReference type="EMBL" id="JACRTC010000001">
    <property type="protein sequence ID" value="MBC8569686.1"/>
    <property type="molecule type" value="Genomic_DNA"/>
</dbReference>
<sequence length="172" mass="19790">MGKVVDRSPELVERILKHYEMMDKGEWIRPNFSNDMQILYMRDRQTFSFLLFPELLEIGYQVGRLIGEKFIAPYLTGKTLPEIMESNLHFAGDHNYAHQEIVVAREDYAVYRNYECADCYGMPNIGMKICCYEAGTAAGCFEIPLGKHVVVTETKCCANGDDYCEFEVKVVE</sequence>
<dbReference type="InterPro" id="IPR004096">
    <property type="entry name" value="V4R"/>
</dbReference>
<dbReference type="PANTHER" id="PTHR35090:SF2">
    <property type="entry name" value="ARSR FAMILY TRANSCRIPTIONAL REGULATOR"/>
    <property type="match status" value="1"/>
</dbReference>
<dbReference type="PANTHER" id="PTHR35090">
    <property type="entry name" value="DNA-DIRECTED RNA POLYMERASE SUBUNIT I"/>
    <property type="match status" value="1"/>
</dbReference>
<protein>
    <recommendedName>
        <fullName evidence="1">4-vinyl reductase 4VR domain-containing protein</fullName>
    </recommendedName>
</protein>
<dbReference type="SMART" id="SM00989">
    <property type="entry name" value="V4R"/>
    <property type="match status" value="1"/>
</dbReference>
<proteinExistence type="predicted"/>
<evidence type="ECO:0000313" key="2">
    <source>
        <dbReference type="EMBL" id="MBC8569686.1"/>
    </source>
</evidence>
<comment type="caution">
    <text evidence="2">The sequence shown here is derived from an EMBL/GenBank/DDBJ whole genome shotgun (WGS) entry which is preliminary data.</text>
</comment>
<keyword evidence="3" id="KW-1185">Reference proteome</keyword>
<evidence type="ECO:0000259" key="1">
    <source>
        <dbReference type="SMART" id="SM00989"/>
    </source>
</evidence>
<evidence type="ECO:0000313" key="3">
    <source>
        <dbReference type="Proteomes" id="UP000660861"/>
    </source>
</evidence>
<dbReference type="Gene3D" id="3.30.1380.20">
    <property type="entry name" value="Trafficking protein particle complex subunit 3"/>
    <property type="match status" value="1"/>
</dbReference>
<organism evidence="2 3">
    <name type="scientific">Zongyangia hominis</name>
    <dbReference type="NCBI Taxonomy" id="2763677"/>
    <lineage>
        <taxon>Bacteria</taxon>
        <taxon>Bacillati</taxon>
        <taxon>Bacillota</taxon>
        <taxon>Clostridia</taxon>
        <taxon>Eubacteriales</taxon>
        <taxon>Oscillospiraceae</taxon>
        <taxon>Zongyangia</taxon>
    </lineage>
</organism>
<reference evidence="2" key="1">
    <citation type="submission" date="2020-08" db="EMBL/GenBank/DDBJ databases">
        <title>Genome public.</title>
        <authorList>
            <person name="Liu C."/>
            <person name="Sun Q."/>
        </authorList>
    </citation>
    <scope>NUCLEOTIDE SEQUENCE</scope>
    <source>
        <strain evidence="2">NSJ-54</strain>
    </source>
</reference>
<dbReference type="AlphaFoldDB" id="A0A926I9Z6"/>
<dbReference type="Proteomes" id="UP000660861">
    <property type="component" value="Unassembled WGS sequence"/>
</dbReference>
<name>A0A926I9Z6_9FIRM</name>
<gene>
    <name evidence="2" type="ORF">H8709_02460</name>
</gene>
<dbReference type="SUPFAM" id="SSF111126">
    <property type="entry name" value="Ligand-binding domain in the NO signalling and Golgi transport"/>
    <property type="match status" value="1"/>
</dbReference>